<gene>
    <name evidence="2" type="ORF">P5673_022153</name>
</gene>
<evidence type="ECO:0000313" key="2">
    <source>
        <dbReference type="EMBL" id="KAK2555894.1"/>
    </source>
</evidence>
<dbReference type="Proteomes" id="UP001249851">
    <property type="component" value="Unassembled WGS sequence"/>
</dbReference>
<dbReference type="PANTHER" id="PTHR46791:SF5">
    <property type="entry name" value="CLR5 DOMAIN-CONTAINING PROTEIN-RELATED"/>
    <property type="match status" value="1"/>
</dbReference>
<sequence length="356" mass="41015">MCHQSLGIGPQVCGKCLSIRKRAGGREGEVAINLRTLCHSWCRKLQELELRNTPNCSHLTVHQLNSPERVGNPGPGRSRYKIDEETSLYFRTLAFKWKDIASLLLVSRGTICSTRNQRVERLWRDAFRCFGIVSYYTFKSREEAGLLDKTNPLHLFAPHYVYLPRINVAIESFMEAWNKHPMRTECSWSPEQIWTNGMIDRVNGRPPAVAAVRDDGARILHPYNIRVAHNPMFTLRRLLTNVKGKDKPEDRQGAVYTIQCSDCQATYIGETGRNLTTRPTEHKRATKKGDLNNNIAEHHLKTSHAIDCDSATCLTYSTDYYQRITLESWFTNLEQRALNRYQPLPAPYKRLPNRKQ</sequence>
<proteinExistence type="predicted"/>
<organism evidence="2 3">
    <name type="scientific">Acropora cervicornis</name>
    <name type="common">Staghorn coral</name>
    <dbReference type="NCBI Taxonomy" id="6130"/>
    <lineage>
        <taxon>Eukaryota</taxon>
        <taxon>Metazoa</taxon>
        <taxon>Cnidaria</taxon>
        <taxon>Anthozoa</taxon>
        <taxon>Hexacorallia</taxon>
        <taxon>Scleractinia</taxon>
        <taxon>Astrocoeniina</taxon>
        <taxon>Acroporidae</taxon>
        <taxon>Acropora</taxon>
    </lineage>
</organism>
<dbReference type="InterPro" id="IPR058913">
    <property type="entry name" value="Integrase_dom_put"/>
</dbReference>
<dbReference type="PANTHER" id="PTHR46791">
    <property type="entry name" value="EXPRESSED PROTEIN"/>
    <property type="match status" value="1"/>
</dbReference>
<dbReference type="EMBL" id="JARQWQ010000059">
    <property type="protein sequence ID" value="KAK2555894.1"/>
    <property type="molecule type" value="Genomic_DNA"/>
</dbReference>
<keyword evidence="3" id="KW-1185">Reference proteome</keyword>
<evidence type="ECO:0000313" key="3">
    <source>
        <dbReference type="Proteomes" id="UP001249851"/>
    </source>
</evidence>
<reference evidence="2" key="1">
    <citation type="journal article" date="2023" name="G3 (Bethesda)">
        <title>Whole genome assembly and annotation of the endangered Caribbean coral Acropora cervicornis.</title>
        <authorList>
            <person name="Selwyn J.D."/>
            <person name="Vollmer S.V."/>
        </authorList>
    </citation>
    <scope>NUCLEOTIDE SEQUENCE</scope>
    <source>
        <strain evidence="2">K2</strain>
    </source>
</reference>
<dbReference type="PROSITE" id="PS50164">
    <property type="entry name" value="GIY_YIG"/>
    <property type="match status" value="1"/>
</dbReference>
<reference evidence="2" key="2">
    <citation type="journal article" date="2023" name="Science">
        <title>Genomic signatures of disease resistance in endangered staghorn corals.</title>
        <authorList>
            <person name="Vollmer S.V."/>
            <person name="Selwyn J.D."/>
            <person name="Despard B.A."/>
            <person name="Roesel C.L."/>
        </authorList>
    </citation>
    <scope>NUCLEOTIDE SEQUENCE</scope>
    <source>
        <strain evidence="2">K2</strain>
    </source>
</reference>
<name>A0AAD9Q7B3_ACRCE</name>
<evidence type="ECO:0000259" key="1">
    <source>
        <dbReference type="PROSITE" id="PS50164"/>
    </source>
</evidence>
<accession>A0AAD9Q7B3</accession>
<dbReference type="AlphaFoldDB" id="A0AAD9Q7B3"/>
<protein>
    <recommendedName>
        <fullName evidence="1">GIY-YIG domain-containing protein</fullName>
    </recommendedName>
</protein>
<feature type="domain" description="GIY-YIG" evidence="1">
    <location>
        <begin position="251"/>
        <end position="340"/>
    </location>
</feature>
<comment type="caution">
    <text evidence="2">The sequence shown here is derived from an EMBL/GenBank/DDBJ whole genome shotgun (WGS) entry which is preliminary data.</text>
</comment>
<dbReference type="Pfam" id="PF24764">
    <property type="entry name" value="rva_4"/>
    <property type="match status" value="1"/>
</dbReference>
<dbReference type="InterPro" id="IPR000305">
    <property type="entry name" value="GIY-YIG_endonuc"/>
</dbReference>